<keyword evidence="1" id="KW-0812">Transmembrane</keyword>
<feature type="transmembrane region" description="Helical" evidence="1">
    <location>
        <begin position="131"/>
        <end position="154"/>
    </location>
</feature>
<evidence type="ECO:0000313" key="2">
    <source>
        <dbReference type="EMBL" id="PKI79779.1"/>
    </source>
</evidence>
<evidence type="ECO:0000313" key="3">
    <source>
        <dbReference type="Proteomes" id="UP000233248"/>
    </source>
</evidence>
<keyword evidence="1" id="KW-1133">Transmembrane helix</keyword>
<accession>A0A2N1IZQ7</accession>
<evidence type="ECO:0008006" key="4">
    <source>
        <dbReference type="Google" id="ProtNLM"/>
    </source>
</evidence>
<dbReference type="EMBL" id="NXIF01000057">
    <property type="protein sequence ID" value="PKI79779.1"/>
    <property type="molecule type" value="Genomic_DNA"/>
</dbReference>
<comment type="caution">
    <text evidence="2">The sequence shown here is derived from an EMBL/GenBank/DDBJ whole genome shotgun (WGS) entry which is preliminary data.</text>
</comment>
<dbReference type="AlphaFoldDB" id="A0A2N1IZQ7"/>
<gene>
    <name evidence="2" type="ORF">CP960_12745</name>
</gene>
<dbReference type="RefSeq" id="WP_101185871.1">
    <property type="nucleotide sequence ID" value="NZ_CP031218.1"/>
</dbReference>
<keyword evidence="3" id="KW-1185">Reference proteome</keyword>
<feature type="transmembrane region" description="Helical" evidence="1">
    <location>
        <begin position="58"/>
        <end position="81"/>
    </location>
</feature>
<keyword evidence="1" id="KW-0472">Membrane</keyword>
<dbReference type="OrthoDB" id="5334091at2"/>
<evidence type="ECO:0000256" key="1">
    <source>
        <dbReference type="SAM" id="Phobius"/>
    </source>
</evidence>
<feature type="transmembrane region" description="Helical" evidence="1">
    <location>
        <begin position="87"/>
        <end position="110"/>
    </location>
</feature>
<organism evidence="2 3">
    <name type="scientific">Malaciobacter halophilus</name>
    <dbReference type="NCBI Taxonomy" id="197482"/>
    <lineage>
        <taxon>Bacteria</taxon>
        <taxon>Pseudomonadati</taxon>
        <taxon>Campylobacterota</taxon>
        <taxon>Epsilonproteobacteria</taxon>
        <taxon>Campylobacterales</taxon>
        <taxon>Arcobacteraceae</taxon>
        <taxon>Malaciobacter</taxon>
    </lineage>
</organism>
<sequence>MLQIFENNLAALIFLHVISAVIWVGGMIAIRFAIHYSMQGIQEPKIRLERTLENLKRFFNMVIPTIITLLVTAIIMILVLGFKGTSLYSVVIAKEIIWTVMSIVFITIYVKRNKAQKYFNEGDFTGCKKQLLPIAKYFIPLNIFLGLIAIYLGITLRGF</sequence>
<dbReference type="Proteomes" id="UP000233248">
    <property type="component" value="Unassembled WGS sequence"/>
</dbReference>
<feature type="transmembrane region" description="Helical" evidence="1">
    <location>
        <begin position="12"/>
        <end position="37"/>
    </location>
</feature>
<proteinExistence type="predicted"/>
<reference evidence="2 3" key="1">
    <citation type="submission" date="2017-09" db="EMBL/GenBank/DDBJ databases">
        <title>Genomics of the genus Arcobacter.</title>
        <authorList>
            <person name="Perez-Cataluna A."/>
            <person name="Figueras M.J."/>
            <person name="Salas-Masso N."/>
        </authorList>
    </citation>
    <scope>NUCLEOTIDE SEQUENCE [LARGE SCALE GENOMIC DNA]</scope>
    <source>
        <strain evidence="2 3">DSM 18005</strain>
    </source>
</reference>
<name>A0A2N1IZQ7_9BACT</name>
<protein>
    <recommendedName>
        <fullName evidence="4">Copper resistance protein D domain-containing protein</fullName>
    </recommendedName>
</protein>
<dbReference type="KEGG" id="ahs:AHALO_0277"/>